<dbReference type="EMBL" id="OX465081">
    <property type="protein sequence ID" value="CAI9283625.1"/>
    <property type="molecule type" value="Genomic_DNA"/>
</dbReference>
<sequence>MGVCYKTRSNVLVEGRGDNVWHRSMPSNLHLSVLRAPTTNGIHLLSQGVAAGAVGSTTGPVTRSKSRAITNLVSEPLVMTTSAEELMKKFEEFMIQQEQSNKEIKGAISGLQAKYVSLEEGLSKQTNSKNRSETSMEEEGEQQFEAKVEARVLI</sequence>
<evidence type="ECO:0000313" key="2">
    <source>
        <dbReference type="EMBL" id="CAI9283625.1"/>
    </source>
</evidence>
<protein>
    <submittedName>
        <fullName evidence="2">Uncharacterized protein</fullName>
    </submittedName>
</protein>
<organism evidence="2 3">
    <name type="scientific">Lactuca saligna</name>
    <name type="common">Willowleaf lettuce</name>
    <dbReference type="NCBI Taxonomy" id="75948"/>
    <lineage>
        <taxon>Eukaryota</taxon>
        <taxon>Viridiplantae</taxon>
        <taxon>Streptophyta</taxon>
        <taxon>Embryophyta</taxon>
        <taxon>Tracheophyta</taxon>
        <taxon>Spermatophyta</taxon>
        <taxon>Magnoliopsida</taxon>
        <taxon>eudicotyledons</taxon>
        <taxon>Gunneridae</taxon>
        <taxon>Pentapetalae</taxon>
        <taxon>asterids</taxon>
        <taxon>campanulids</taxon>
        <taxon>Asterales</taxon>
        <taxon>Asteraceae</taxon>
        <taxon>Cichorioideae</taxon>
        <taxon>Cichorieae</taxon>
        <taxon>Lactucinae</taxon>
        <taxon>Lactuca</taxon>
    </lineage>
</organism>
<evidence type="ECO:0000256" key="1">
    <source>
        <dbReference type="SAM" id="MobiDB-lite"/>
    </source>
</evidence>
<dbReference type="Proteomes" id="UP001177003">
    <property type="component" value="Chromosome 5"/>
</dbReference>
<reference evidence="2" key="1">
    <citation type="submission" date="2023-04" db="EMBL/GenBank/DDBJ databases">
        <authorList>
            <person name="Vijverberg K."/>
            <person name="Xiong W."/>
            <person name="Schranz E."/>
        </authorList>
    </citation>
    <scope>NUCLEOTIDE SEQUENCE</scope>
</reference>
<gene>
    <name evidence="2" type="ORF">LSALG_LOCUS23207</name>
</gene>
<dbReference type="AlphaFoldDB" id="A0AA35Z0D8"/>
<accession>A0AA35Z0D8</accession>
<keyword evidence="3" id="KW-1185">Reference proteome</keyword>
<name>A0AA35Z0D8_LACSI</name>
<evidence type="ECO:0000313" key="3">
    <source>
        <dbReference type="Proteomes" id="UP001177003"/>
    </source>
</evidence>
<feature type="region of interest" description="Disordered" evidence="1">
    <location>
        <begin position="121"/>
        <end position="146"/>
    </location>
</feature>
<proteinExistence type="predicted"/>